<dbReference type="EMBL" id="JAJTJA010000003">
    <property type="protein sequence ID" value="KAH8701588.1"/>
    <property type="molecule type" value="Genomic_DNA"/>
</dbReference>
<evidence type="ECO:0000313" key="2">
    <source>
        <dbReference type="Proteomes" id="UP001201262"/>
    </source>
</evidence>
<proteinExistence type="predicted"/>
<comment type="caution">
    <text evidence="1">The sequence shown here is derived from an EMBL/GenBank/DDBJ whole genome shotgun (WGS) entry which is preliminary data.</text>
</comment>
<name>A0AAD4Q3B9_9EURO</name>
<dbReference type="AlphaFoldDB" id="A0AAD4Q3B9"/>
<evidence type="ECO:0000313" key="1">
    <source>
        <dbReference type="EMBL" id="KAH8701588.1"/>
    </source>
</evidence>
<sequence>MYQRVGKYGYKNILQERKLCLQVGLLRSDDISNVERCQQNLHSIQSRLDKCGNGNVIYEVPGLFETVALLCRWLDIAIATRHPRLLAFMATWVVCCCQHGYDWKRCYGFVGPITYRPCLLTFGVRNASIYRAKDRGVVVHRSSCSHNGSSVAQNGIEQRRYKDENCSKINAS</sequence>
<reference evidence="1" key="1">
    <citation type="submission" date="2021-12" db="EMBL/GenBank/DDBJ databases">
        <title>Convergent genome expansion in fungi linked to evolution of root-endophyte symbiosis.</title>
        <authorList>
            <consortium name="DOE Joint Genome Institute"/>
            <person name="Ke Y.-H."/>
            <person name="Bonito G."/>
            <person name="Liao H.-L."/>
            <person name="Looney B."/>
            <person name="Rojas-Flechas A."/>
            <person name="Nash J."/>
            <person name="Hameed K."/>
            <person name="Schadt C."/>
            <person name="Martin F."/>
            <person name="Crous P.W."/>
            <person name="Miettinen O."/>
            <person name="Magnuson J.K."/>
            <person name="Labbe J."/>
            <person name="Jacobson D."/>
            <person name="Doktycz M.J."/>
            <person name="Veneault-Fourrey C."/>
            <person name="Kuo A."/>
            <person name="Mondo S."/>
            <person name="Calhoun S."/>
            <person name="Riley R."/>
            <person name="Ohm R."/>
            <person name="LaButti K."/>
            <person name="Andreopoulos B."/>
            <person name="Pangilinan J."/>
            <person name="Nolan M."/>
            <person name="Tritt A."/>
            <person name="Clum A."/>
            <person name="Lipzen A."/>
            <person name="Daum C."/>
            <person name="Barry K."/>
            <person name="Grigoriev I.V."/>
            <person name="Vilgalys R."/>
        </authorList>
    </citation>
    <scope>NUCLEOTIDE SEQUENCE</scope>
    <source>
        <strain evidence="1">PMI_201</strain>
    </source>
</reference>
<gene>
    <name evidence="1" type="ORF">BGW36DRAFT_371151</name>
</gene>
<organism evidence="1 2">
    <name type="scientific">Talaromyces proteolyticus</name>
    <dbReference type="NCBI Taxonomy" id="1131652"/>
    <lineage>
        <taxon>Eukaryota</taxon>
        <taxon>Fungi</taxon>
        <taxon>Dikarya</taxon>
        <taxon>Ascomycota</taxon>
        <taxon>Pezizomycotina</taxon>
        <taxon>Eurotiomycetes</taxon>
        <taxon>Eurotiomycetidae</taxon>
        <taxon>Eurotiales</taxon>
        <taxon>Trichocomaceae</taxon>
        <taxon>Talaromyces</taxon>
        <taxon>Talaromyces sect. Bacilispori</taxon>
    </lineage>
</organism>
<protein>
    <submittedName>
        <fullName evidence="1">Uncharacterized protein</fullName>
    </submittedName>
</protein>
<accession>A0AAD4Q3B9</accession>
<dbReference type="Proteomes" id="UP001201262">
    <property type="component" value="Unassembled WGS sequence"/>
</dbReference>
<dbReference type="RefSeq" id="XP_046074964.1">
    <property type="nucleotide sequence ID" value="XM_046215336.1"/>
</dbReference>
<keyword evidence="2" id="KW-1185">Reference proteome</keyword>
<dbReference type="GeneID" id="70245623"/>